<evidence type="ECO:0000313" key="1">
    <source>
        <dbReference type="EMBL" id="KAF6212070.1"/>
    </source>
</evidence>
<comment type="caution">
    <text evidence="1">The sequence shown here is derived from an EMBL/GenBank/DDBJ whole genome shotgun (WGS) entry which is preliminary data.</text>
</comment>
<gene>
    <name evidence="1" type="ORF">GE061_012589</name>
</gene>
<evidence type="ECO:0000313" key="2">
    <source>
        <dbReference type="Proteomes" id="UP000466442"/>
    </source>
</evidence>
<protein>
    <submittedName>
        <fullName evidence="1">Uncharacterized protein</fullName>
    </submittedName>
</protein>
<accession>A0A6A4K001</accession>
<keyword evidence="2" id="KW-1185">Reference proteome</keyword>
<dbReference type="Proteomes" id="UP000466442">
    <property type="component" value="Unassembled WGS sequence"/>
</dbReference>
<organism evidence="1 2">
    <name type="scientific">Apolygus lucorum</name>
    <name type="common">Small green plant bug</name>
    <name type="synonym">Lygocoris lucorum</name>
    <dbReference type="NCBI Taxonomy" id="248454"/>
    <lineage>
        <taxon>Eukaryota</taxon>
        <taxon>Metazoa</taxon>
        <taxon>Ecdysozoa</taxon>
        <taxon>Arthropoda</taxon>
        <taxon>Hexapoda</taxon>
        <taxon>Insecta</taxon>
        <taxon>Pterygota</taxon>
        <taxon>Neoptera</taxon>
        <taxon>Paraneoptera</taxon>
        <taxon>Hemiptera</taxon>
        <taxon>Heteroptera</taxon>
        <taxon>Panheteroptera</taxon>
        <taxon>Cimicomorpha</taxon>
        <taxon>Miridae</taxon>
        <taxon>Mirini</taxon>
        <taxon>Apolygus</taxon>
    </lineage>
</organism>
<dbReference type="EMBL" id="WIXP02000004">
    <property type="protein sequence ID" value="KAF6212070.1"/>
    <property type="molecule type" value="Genomic_DNA"/>
</dbReference>
<proteinExistence type="predicted"/>
<name>A0A6A4K001_APOLU</name>
<reference evidence="1" key="1">
    <citation type="journal article" date="2021" name="Mol. Ecol. Resour.">
        <title>Apolygus lucorum genome provides insights into omnivorousness and mesophyll feeding.</title>
        <authorList>
            <person name="Liu Y."/>
            <person name="Liu H."/>
            <person name="Wang H."/>
            <person name="Huang T."/>
            <person name="Liu B."/>
            <person name="Yang B."/>
            <person name="Yin L."/>
            <person name="Li B."/>
            <person name="Zhang Y."/>
            <person name="Zhang S."/>
            <person name="Jiang F."/>
            <person name="Zhang X."/>
            <person name="Ren Y."/>
            <person name="Wang B."/>
            <person name="Wang S."/>
            <person name="Lu Y."/>
            <person name="Wu K."/>
            <person name="Fan W."/>
            <person name="Wang G."/>
        </authorList>
    </citation>
    <scope>NUCLEOTIDE SEQUENCE</scope>
    <source>
        <strain evidence="1">12Hb</strain>
    </source>
</reference>
<sequence>MLRALVLLSLSSAYVVTGYDSNEVSSTLIRTLEPGVWHVIDAKNEDMLIELLNALENSGLHTSGIIPQIFQRRQFGVLTEYAAIYYDSKNEVFCSLVWRSKLFNYNVDEPVCSSK</sequence>
<dbReference type="AlphaFoldDB" id="A0A6A4K001"/>